<evidence type="ECO:0000313" key="1">
    <source>
        <dbReference type="EMBL" id="KKL87793.1"/>
    </source>
</evidence>
<organism evidence="1">
    <name type="scientific">marine sediment metagenome</name>
    <dbReference type="NCBI Taxonomy" id="412755"/>
    <lineage>
        <taxon>unclassified sequences</taxon>
        <taxon>metagenomes</taxon>
        <taxon>ecological metagenomes</taxon>
    </lineage>
</organism>
<accession>A0A0F9FNK1</accession>
<dbReference type="CDD" id="cd16387">
    <property type="entry name" value="ParB_N_Srx"/>
    <property type="match status" value="1"/>
</dbReference>
<protein>
    <recommendedName>
        <fullName evidence="2">ParB/Sulfiredoxin domain-containing protein</fullName>
    </recommendedName>
</protein>
<reference evidence="1" key="1">
    <citation type="journal article" date="2015" name="Nature">
        <title>Complex archaea that bridge the gap between prokaryotes and eukaryotes.</title>
        <authorList>
            <person name="Spang A."/>
            <person name="Saw J.H."/>
            <person name="Jorgensen S.L."/>
            <person name="Zaremba-Niedzwiedzka K."/>
            <person name="Martijn J."/>
            <person name="Lind A.E."/>
            <person name="van Eijk R."/>
            <person name="Schleper C."/>
            <person name="Guy L."/>
            <person name="Ettema T.J."/>
        </authorList>
    </citation>
    <scope>NUCLEOTIDE SEQUENCE</scope>
</reference>
<dbReference type="EMBL" id="LAZR01020739">
    <property type="protein sequence ID" value="KKL87793.1"/>
    <property type="molecule type" value="Genomic_DNA"/>
</dbReference>
<proteinExistence type="predicted"/>
<dbReference type="InterPro" id="IPR036086">
    <property type="entry name" value="ParB/Sulfiredoxin_sf"/>
</dbReference>
<name>A0A0F9FNK1_9ZZZZ</name>
<sequence>MATTKRRKKQLARKQKRKGRALLTVTKTDARIGATITIPVSKLDTLGIDERYQGCEVRYWVSGLAQALLDSGQQIVPIAVAVRPDGSRWIVDGQQRWRAHRQAGVPILATLYYVGSFEAERKLFLTLNHRRAKSATTIVMAWPGEGAVLINHLNTSDQSALRGDISTRPEIRAKCPASTAARWMVTLLTGSTPSTSQDVMSLLNEAVESDKAGAYKRAEMIAVILAKVFHESNIPSLAPRSIALVCRQRWDGLLVTDAFPMPNGRQIVKLQRVNWTEYGNASSKSPILVLEIERAWPAK</sequence>
<comment type="caution">
    <text evidence="1">The sequence shown here is derived from an EMBL/GenBank/DDBJ whole genome shotgun (WGS) entry which is preliminary data.</text>
</comment>
<gene>
    <name evidence="1" type="ORF">LCGC14_1931150</name>
</gene>
<evidence type="ECO:0008006" key="2">
    <source>
        <dbReference type="Google" id="ProtNLM"/>
    </source>
</evidence>
<dbReference type="SUPFAM" id="SSF110849">
    <property type="entry name" value="ParB/Sulfiredoxin"/>
    <property type="match status" value="1"/>
</dbReference>
<dbReference type="AlphaFoldDB" id="A0A0F9FNK1"/>